<dbReference type="EMBL" id="CP003332">
    <property type="protein sequence ID" value="AFJ60275.1"/>
    <property type="molecule type" value="Genomic_DNA"/>
</dbReference>
<reference evidence="1 2" key="1">
    <citation type="journal article" date="2012" name="J. Biotechnol.">
        <title>Genome sequence of the plant growth promoting strain Bacillus amyloliquefaciens subsp. plantarum B9601-Y2 and expression of mersacidin and other secondary metabolites.</title>
        <authorList>
            <person name="He P."/>
            <person name="Hao K."/>
            <person name="Blom J."/>
            <person name="Ruckert C."/>
            <person name="Vater J."/>
            <person name="Mao Z."/>
            <person name="Wu Y."/>
            <person name="Hou M."/>
            <person name="He P."/>
            <person name="He Y."/>
            <person name="Borriss R."/>
        </authorList>
    </citation>
    <scope>NUCLEOTIDE SEQUENCE [LARGE SCALE GENOMIC DNA]</scope>
    <source>
        <strain evidence="1">Y2</strain>
    </source>
</reference>
<proteinExistence type="predicted"/>
<organism evidence="1 2">
    <name type="scientific">Bacillus amyloliquefaciens (strain Y2)</name>
    <name type="common">Bacillus amyloliquefaciens subsp. plantarum (strain B9601-Y2)</name>
    <dbReference type="NCBI Taxonomy" id="1155777"/>
    <lineage>
        <taxon>Bacteria</taxon>
        <taxon>Bacillati</taxon>
        <taxon>Bacillota</taxon>
        <taxon>Bacilli</taxon>
        <taxon>Bacillales</taxon>
        <taxon>Bacillaceae</taxon>
        <taxon>Bacillus</taxon>
        <taxon>Bacillus amyloliquefaciens group</taxon>
    </lineage>
</organism>
<dbReference type="PATRIC" id="fig|1126211.3.peg.184"/>
<name>I2C0V1_BACAY</name>
<dbReference type="Proteomes" id="UP000002878">
    <property type="component" value="Chromosome"/>
</dbReference>
<dbReference type="Pfam" id="PF13289">
    <property type="entry name" value="SIR2_2"/>
    <property type="match status" value="1"/>
</dbReference>
<dbReference type="KEGG" id="bqy:MUS_0193"/>
<gene>
    <name evidence="1" type="ORF">MUS_0193</name>
</gene>
<sequence>MIESYIKALIATNTVLFIGYSINDSNFNLIFQWVKNILRNHFQPAYLIESSKKYSRMEHAYYKNRGINILYYDEISNMPNNNIFDISNWRGNRLFDVLSYFNSFDKMTKMSDLEIIYNKISCFEKLNFIMPEQIVKNLGLKSVGYDLFGDRTLTILNGENGLSRVFSNHDTYKDNWIFQKIIMIFKKANIQGVSREKQIIFSIDNQDNYLANLRARIIDQDSLIDPIDINSFTSLIEGEDYFLMLKQAFAYCECDKFYDAYKYYKTISLKAFQDKEFLIYYISEFNRKHVGKFLVNGYYNVNNNIEMELKELDLENIYANLPNRERKSIEFLKELQDFNLIYKVQNKLNKEVDTLKETKRTVENGGFSFNSSLNKNFHMISNIWLFVEANYLCINKYKEIQSLYLSFVEGIFASYSTQSNNSKSFFNKVSLNKIEKLDLYEVYIIITKLKTSDFENVLVEYNLRELKLENSAFEYIMKVLDKVIDNILNNRNKKKSEHYFYNIIVLTSKTNLDFEQANLIAGKLLLLLNESINLNEFKYINKFIVAVANKEILAQSTVLDYLEKYLEIYMRNSRIIEFDNNGLYKNLTNIYVNYNEYPINKDITSSYVILIKKSYEEKEYDILYTVFENLIVPILKAISEEYKNIIIKVIESLVEKIKSKEGLLQFNELNFYYIISINDVITEDKEINKKIIEDTVVKIKNENKAVKVHPDPIERNLNILTDLYRRNKLKKEELEEFVDVFGGYSEYFDLVFNTKNLKLTDIDLLSYLKEEEIESLMNNKGMKECIYSLFEKKLRYLPFEKYEDIFGKLYAKKF</sequence>
<protein>
    <submittedName>
        <fullName evidence="1">Uncharacterized protein</fullName>
    </submittedName>
</protein>
<evidence type="ECO:0000313" key="2">
    <source>
        <dbReference type="Proteomes" id="UP000002878"/>
    </source>
</evidence>
<accession>I2C0V1</accession>
<dbReference type="HOGENOM" id="CLU_012310_0_0_9"/>
<evidence type="ECO:0000313" key="1">
    <source>
        <dbReference type="EMBL" id="AFJ60275.1"/>
    </source>
</evidence>
<dbReference type="AlphaFoldDB" id="I2C0V1"/>